<dbReference type="GO" id="GO:0004807">
    <property type="term" value="F:triose-phosphate isomerase activity"/>
    <property type="evidence" value="ECO:0007669"/>
    <property type="project" value="UniProtKB-UniRule"/>
</dbReference>
<protein>
    <recommendedName>
        <fullName evidence="3">Triosephosphate isomerase</fullName>
        <ecNumber evidence="3">5.3.1.1</ecNumber>
    </recommendedName>
</protein>
<name>A0A0G1UWB3_9BACT</name>
<dbReference type="GO" id="GO:0005829">
    <property type="term" value="C:cytosol"/>
    <property type="evidence" value="ECO:0007669"/>
    <property type="project" value="TreeGrafter"/>
</dbReference>
<keyword evidence="3" id="KW-0324">Glycolysis</keyword>
<comment type="caution">
    <text evidence="4">The sequence shown here is derived from an EMBL/GenBank/DDBJ whole genome shotgun (WGS) entry which is preliminary data.</text>
</comment>
<dbReference type="CDD" id="cd00311">
    <property type="entry name" value="TIM"/>
    <property type="match status" value="1"/>
</dbReference>
<dbReference type="Pfam" id="PF00121">
    <property type="entry name" value="TIM"/>
    <property type="match status" value="1"/>
</dbReference>
<evidence type="ECO:0000313" key="4">
    <source>
        <dbReference type="EMBL" id="KKU98442.1"/>
    </source>
</evidence>
<reference evidence="4 5" key="1">
    <citation type="journal article" date="2015" name="Nature">
        <title>rRNA introns, odd ribosomes, and small enigmatic genomes across a large radiation of phyla.</title>
        <authorList>
            <person name="Brown C.T."/>
            <person name="Hug L.A."/>
            <person name="Thomas B.C."/>
            <person name="Sharon I."/>
            <person name="Castelle C.J."/>
            <person name="Singh A."/>
            <person name="Wilkins M.J."/>
            <person name="Williams K.H."/>
            <person name="Banfield J.F."/>
        </authorList>
    </citation>
    <scope>NUCLEOTIDE SEQUENCE [LARGE SCALE GENOMIC DNA]</scope>
</reference>
<organism evidence="4 5">
    <name type="scientific">Candidatus Jorgensenbacteria bacterium GW2011_GWC1_48_8</name>
    <dbReference type="NCBI Taxonomy" id="1618666"/>
    <lineage>
        <taxon>Bacteria</taxon>
        <taxon>Candidatus Joergenseniibacteriota</taxon>
    </lineage>
</organism>
<dbReference type="SUPFAM" id="SSF51351">
    <property type="entry name" value="Triosephosphate isomerase (TIM)"/>
    <property type="match status" value="1"/>
</dbReference>
<dbReference type="GO" id="GO:0006096">
    <property type="term" value="P:glycolytic process"/>
    <property type="evidence" value="ECO:0007669"/>
    <property type="project" value="UniProtKB-UniRule"/>
</dbReference>
<evidence type="ECO:0000313" key="5">
    <source>
        <dbReference type="Proteomes" id="UP000034600"/>
    </source>
</evidence>
<comment type="subcellular location">
    <subcellularLocation>
        <location evidence="3">Cytoplasm</location>
    </subcellularLocation>
</comment>
<dbReference type="PATRIC" id="fig|1618666.3.peg.568"/>
<dbReference type="EC" id="5.3.1.1" evidence="3"/>
<keyword evidence="3" id="KW-0963">Cytoplasm</keyword>
<gene>
    <name evidence="4" type="ORF">UY32_C0027G0004</name>
</gene>
<dbReference type="GO" id="GO:0006094">
    <property type="term" value="P:gluconeogenesis"/>
    <property type="evidence" value="ECO:0007669"/>
    <property type="project" value="UniProtKB-UniPathway"/>
</dbReference>
<dbReference type="AlphaFoldDB" id="A0A0G1UWB3"/>
<comment type="catalytic activity">
    <reaction evidence="3">
        <text>D-glyceraldehyde 3-phosphate = dihydroxyacetone phosphate</text>
        <dbReference type="Rhea" id="RHEA:18585"/>
        <dbReference type="ChEBI" id="CHEBI:57642"/>
        <dbReference type="ChEBI" id="CHEBI:59776"/>
        <dbReference type="EC" id="5.3.1.1"/>
    </reaction>
</comment>
<keyword evidence="2 3" id="KW-0413">Isomerase</keyword>
<evidence type="ECO:0000256" key="3">
    <source>
        <dbReference type="RuleBase" id="RU363013"/>
    </source>
</evidence>
<keyword evidence="3" id="KW-0312">Gluconeogenesis</keyword>
<accession>A0A0G1UWB3</accession>
<dbReference type="Proteomes" id="UP000034600">
    <property type="component" value="Unassembled WGS sequence"/>
</dbReference>
<dbReference type="EMBL" id="LCPO01000027">
    <property type="protein sequence ID" value="KKU98442.1"/>
    <property type="molecule type" value="Genomic_DNA"/>
</dbReference>
<dbReference type="InterPro" id="IPR035990">
    <property type="entry name" value="TIM_sf"/>
</dbReference>
<dbReference type="PANTHER" id="PTHR21139:SF42">
    <property type="entry name" value="TRIOSEPHOSPHATE ISOMERASE"/>
    <property type="match status" value="1"/>
</dbReference>
<dbReference type="PROSITE" id="PS00171">
    <property type="entry name" value="TIM_1"/>
    <property type="match status" value="1"/>
</dbReference>
<proteinExistence type="inferred from homology"/>
<evidence type="ECO:0000256" key="2">
    <source>
        <dbReference type="ARBA" id="ARBA00023235"/>
    </source>
</evidence>
<evidence type="ECO:0000256" key="1">
    <source>
        <dbReference type="ARBA" id="ARBA00007422"/>
    </source>
</evidence>
<comment type="pathway">
    <text evidence="3">Carbohydrate degradation; glycolysis; D-glyceraldehyde 3-phosphate from glycerone phosphate: step 1/1.</text>
</comment>
<dbReference type="InterPro" id="IPR020861">
    <property type="entry name" value="Triosephosphate_isomerase_AS"/>
</dbReference>
<comment type="similarity">
    <text evidence="1 3">Belongs to the triosephosphate isomerase family.</text>
</comment>
<dbReference type="Gene3D" id="3.20.20.70">
    <property type="entry name" value="Aldolase class I"/>
    <property type="match status" value="1"/>
</dbReference>
<dbReference type="InterPro" id="IPR000652">
    <property type="entry name" value="Triosephosphate_isomerase"/>
</dbReference>
<comment type="subunit">
    <text evidence="3">Homodimer.</text>
</comment>
<sequence length="242" mass="26712">MSKLIIANWKMNPSTVSQAVKLARAEDKKGVVIAPPFPFLPLVSKVLRKAKLGAQDAFWVPKGAYTGEVSIHQLKTLRVKYVIIGHSERRGLGETDWLINKKIRAALAEDLTVILCVGEPWRVRRKGLAAAKRFVKQQLQKDLKGTDKLTKLKAESLITAYEPVWAIGTGHADRPEGAVEMIKFIKKNLQSKTYNLKSRVLYGGSVTGRNAAGFLKQKEIGGALVGGASLKPSEFKRIIRSL</sequence>
<dbReference type="GO" id="GO:0019563">
    <property type="term" value="P:glycerol catabolic process"/>
    <property type="evidence" value="ECO:0007669"/>
    <property type="project" value="TreeGrafter"/>
</dbReference>
<dbReference type="UniPathway" id="UPA00138"/>
<dbReference type="PANTHER" id="PTHR21139">
    <property type="entry name" value="TRIOSEPHOSPHATE ISOMERASE"/>
    <property type="match status" value="1"/>
</dbReference>
<comment type="pathway">
    <text evidence="3">Carbohydrate biosynthesis; gluconeogenesis.</text>
</comment>
<dbReference type="GO" id="GO:0046166">
    <property type="term" value="P:glyceraldehyde-3-phosphate biosynthetic process"/>
    <property type="evidence" value="ECO:0007669"/>
    <property type="project" value="TreeGrafter"/>
</dbReference>
<dbReference type="NCBIfam" id="TIGR00419">
    <property type="entry name" value="tim"/>
    <property type="match status" value="1"/>
</dbReference>
<dbReference type="UniPathway" id="UPA00109">
    <property type="reaction ID" value="UER00189"/>
</dbReference>
<dbReference type="PROSITE" id="PS51440">
    <property type="entry name" value="TIM_2"/>
    <property type="match status" value="1"/>
</dbReference>
<dbReference type="InterPro" id="IPR013785">
    <property type="entry name" value="Aldolase_TIM"/>
</dbReference>